<dbReference type="CDD" id="cd19790">
    <property type="entry name" value="Bbox2_TRIM59_C-XI"/>
    <property type="match status" value="1"/>
</dbReference>
<dbReference type="SUPFAM" id="SSF57850">
    <property type="entry name" value="RING/U-box"/>
    <property type="match status" value="1"/>
</dbReference>
<dbReference type="InterPro" id="IPR001841">
    <property type="entry name" value="Znf_RING"/>
</dbReference>
<feature type="transmembrane region" description="Helical" evidence="5">
    <location>
        <begin position="341"/>
        <end position="360"/>
    </location>
</feature>
<dbReference type="InterPro" id="IPR000315">
    <property type="entry name" value="Znf_B-box"/>
</dbReference>
<reference evidence="8" key="2">
    <citation type="submission" date="2025-09" db="UniProtKB">
        <authorList>
            <consortium name="Ensembl"/>
        </authorList>
    </citation>
    <scope>IDENTIFICATION</scope>
</reference>
<dbReference type="InterPro" id="IPR027370">
    <property type="entry name" value="Znf-RING_euk"/>
</dbReference>
<evidence type="ECO:0000256" key="2">
    <source>
        <dbReference type="ARBA" id="ARBA00022771"/>
    </source>
</evidence>
<keyword evidence="5" id="KW-0812">Transmembrane</keyword>
<dbReference type="Ensembl" id="ENSMMOT00000017046.1">
    <property type="protein sequence ID" value="ENSMMOP00000016769.1"/>
    <property type="gene ID" value="ENSMMOG00000012774.1"/>
</dbReference>
<dbReference type="SMART" id="SM00336">
    <property type="entry name" value="BBOX"/>
    <property type="match status" value="1"/>
</dbReference>
<dbReference type="InterPro" id="IPR047153">
    <property type="entry name" value="TRIM45/56/19-like"/>
</dbReference>
<protein>
    <submittedName>
        <fullName evidence="8">Uncharacterized protein</fullName>
    </submittedName>
</protein>
<dbReference type="Pfam" id="PF00643">
    <property type="entry name" value="zf-B_box"/>
    <property type="match status" value="1"/>
</dbReference>
<feature type="domain" description="RING-type" evidence="6">
    <location>
        <begin position="10"/>
        <end position="60"/>
    </location>
</feature>
<dbReference type="SMART" id="SM00184">
    <property type="entry name" value="RING"/>
    <property type="match status" value="1"/>
</dbReference>
<keyword evidence="2 4" id="KW-0863">Zinc-finger</keyword>
<accession>A0A3Q3X458</accession>
<evidence type="ECO:0000313" key="9">
    <source>
        <dbReference type="Proteomes" id="UP000261620"/>
    </source>
</evidence>
<evidence type="ECO:0000313" key="8">
    <source>
        <dbReference type="Ensembl" id="ENSMMOP00000016769.1"/>
    </source>
</evidence>
<reference evidence="8" key="1">
    <citation type="submission" date="2025-08" db="UniProtKB">
        <authorList>
            <consortium name="Ensembl"/>
        </authorList>
    </citation>
    <scope>IDENTIFICATION</scope>
</reference>
<dbReference type="Proteomes" id="UP000261620">
    <property type="component" value="Unplaced"/>
</dbReference>
<keyword evidence="1" id="KW-0479">Metal-binding</keyword>
<dbReference type="PROSITE" id="PS00518">
    <property type="entry name" value="ZF_RING_1"/>
    <property type="match status" value="1"/>
</dbReference>
<evidence type="ECO:0000256" key="5">
    <source>
        <dbReference type="SAM" id="Phobius"/>
    </source>
</evidence>
<sequence>MDSLEEDLTCSVCYSLFCDPRVLSCSHTFCKVCLENVIQASGNYSIWRPLRLPLKCPNCRTLVELPPLGVEGLPVNVSLRAIIEKYQRDSEPRPPSCQEHQRHPLNVYCIQDRQLICGLCLTVGKHQGHPIDDLQTAFIREKLTPSRLLSTLSESRWAQLCELGEQLEQEKAHCEDVVREDQQGVSQYFQTLETVLAGKKHAYLEALDKAGAEVCRAYDPLIHRVKELQEEHLDLVSLGSSVEEEDSPLAFLEKVYLFRERVEKFTRRPLPSVLSLSVTPRAPEYLQQHWPSVTIGSLEEAPVPKVCSCAKCGSVWAGAETEGGEDPSDGRLQDLQPELRLTSPVVLFVLLLLLLVVLWINPGGGASLCFSLVSRFGQLVHGLGSELITAVADTAGSAYVAMEVAVEGWRSDFSSGFQQLVLLFKTLTSR</sequence>
<dbReference type="PROSITE" id="PS50089">
    <property type="entry name" value="ZF_RING_2"/>
    <property type="match status" value="1"/>
</dbReference>
<evidence type="ECO:0000259" key="7">
    <source>
        <dbReference type="PROSITE" id="PS50119"/>
    </source>
</evidence>
<dbReference type="Gene3D" id="3.30.160.60">
    <property type="entry name" value="Classic Zinc Finger"/>
    <property type="match status" value="1"/>
</dbReference>
<dbReference type="PROSITE" id="PS50119">
    <property type="entry name" value="ZF_BBOX"/>
    <property type="match status" value="1"/>
</dbReference>
<evidence type="ECO:0000256" key="1">
    <source>
        <dbReference type="ARBA" id="ARBA00022723"/>
    </source>
</evidence>
<keyword evidence="9" id="KW-1185">Reference proteome</keyword>
<dbReference type="InterPro" id="IPR017907">
    <property type="entry name" value="Znf_RING_CS"/>
</dbReference>
<evidence type="ECO:0000256" key="4">
    <source>
        <dbReference type="PROSITE-ProRule" id="PRU00024"/>
    </source>
</evidence>
<keyword evidence="5" id="KW-0472">Membrane</keyword>
<dbReference type="GO" id="GO:0061630">
    <property type="term" value="F:ubiquitin protein ligase activity"/>
    <property type="evidence" value="ECO:0007669"/>
    <property type="project" value="TreeGrafter"/>
</dbReference>
<dbReference type="SUPFAM" id="SSF57845">
    <property type="entry name" value="B-box zinc-binding domain"/>
    <property type="match status" value="1"/>
</dbReference>
<dbReference type="Gene3D" id="3.30.40.10">
    <property type="entry name" value="Zinc/RING finger domain, C3HC4 (zinc finger)"/>
    <property type="match status" value="1"/>
</dbReference>
<evidence type="ECO:0000256" key="3">
    <source>
        <dbReference type="ARBA" id="ARBA00022833"/>
    </source>
</evidence>
<dbReference type="InterPro" id="IPR013083">
    <property type="entry name" value="Znf_RING/FYVE/PHD"/>
</dbReference>
<keyword evidence="5" id="KW-1133">Transmembrane helix</keyword>
<dbReference type="PANTHER" id="PTHR25462:SF229">
    <property type="entry name" value="TRANSCRIPTION INTERMEDIARY FACTOR 1-BETA"/>
    <property type="match status" value="1"/>
</dbReference>
<feature type="domain" description="B box-type" evidence="7">
    <location>
        <begin position="92"/>
        <end position="134"/>
    </location>
</feature>
<name>A0A3Q3X458_MOLML</name>
<dbReference type="GO" id="GO:0008270">
    <property type="term" value="F:zinc ion binding"/>
    <property type="evidence" value="ECO:0007669"/>
    <property type="project" value="UniProtKB-KW"/>
</dbReference>
<proteinExistence type="predicted"/>
<dbReference type="PANTHER" id="PTHR25462">
    <property type="entry name" value="BONUS, ISOFORM C-RELATED"/>
    <property type="match status" value="1"/>
</dbReference>
<dbReference type="AlphaFoldDB" id="A0A3Q3X458"/>
<dbReference type="GO" id="GO:0006513">
    <property type="term" value="P:protein monoubiquitination"/>
    <property type="evidence" value="ECO:0007669"/>
    <property type="project" value="TreeGrafter"/>
</dbReference>
<dbReference type="OMA" id="QEYTPHI"/>
<evidence type="ECO:0000259" key="6">
    <source>
        <dbReference type="PROSITE" id="PS50089"/>
    </source>
</evidence>
<keyword evidence="3" id="KW-0862">Zinc</keyword>
<dbReference type="STRING" id="94237.ENSMMOP00000016769"/>
<dbReference type="CDD" id="cd16763">
    <property type="entry name" value="RING-HC_TRIM59_C-V"/>
    <property type="match status" value="1"/>
</dbReference>
<dbReference type="Pfam" id="PF13445">
    <property type="entry name" value="zf-RING_UBOX"/>
    <property type="match status" value="1"/>
</dbReference>
<organism evidence="8 9">
    <name type="scientific">Mola mola</name>
    <name type="common">Ocean sunfish</name>
    <name type="synonym">Tetraodon mola</name>
    <dbReference type="NCBI Taxonomy" id="94237"/>
    <lineage>
        <taxon>Eukaryota</taxon>
        <taxon>Metazoa</taxon>
        <taxon>Chordata</taxon>
        <taxon>Craniata</taxon>
        <taxon>Vertebrata</taxon>
        <taxon>Euteleostomi</taxon>
        <taxon>Actinopterygii</taxon>
        <taxon>Neopterygii</taxon>
        <taxon>Teleostei</taxon>
        <taxon>Neoteleostei</taxon>
        <taxon>Acanthomorphata</taxon>
        <taxon>Eupercaria</taxon>
        <taxon>Tetraodontiformes</taxon>
        <taxon>Molidae</taxon>
        <taxon>Mola</taxon>
    </lineage>
</organism>